<reference evidence="8 9" key="1">
    <citation type="submission" date="2019-03" db="EMBL/GenBank/DDBJ databases">
        <title>Genomic Encyclopedia of Type Strains, Phase IV (KMG-IV): sequencing the most valuable type-strain genomes for metagenomic binning, comparative biology and taxonomic classification.</title>
        <authorList>
            <person name="Goeker M."/>
        </authorList>
    </citation>
    <scope>NUCLEOTIDE SEQUENCE [LARGE SCALE GENOMIC DNA]</scope>
    <source>
        <strain evidence="8 9">DSM 25894</strain>
    </source>
</reference>
<feature type="domain" description="SSD" evidence="7">
    <location>
        <begin position="200"/>
        <end position="323"/>
    </location>
</feature>
<feature type="transmembrane region" description="Helical" evidence="6">
    <location>
        <begin position="198"/>
        <end position="218"/>
    </location>
</feature>
<keyword evidence="5 6" id="KW-0472">Membrane</keyword>
<feature type="transmembrane region" description="Helical" evidence="6">
    <location>
        <begin position="269"/>
        <end position="287"/>
    </location>
</feature>
<feature type="transmembrane region" description="Helical" evidence="6">
    <location>
        <begin position="541"/>
        <end position="561"/>
    </location>
</feature>
<keyword evidence="9" id="KW-1185">Reference proteome</keyword>
<comment type="subcellular location">
    <subcellularLocation>
        <location evidence="1">Cell membrane</location>
        <topology evidence="1">Multi-pass membrane protein</topology>
    </subcellularLocation>
</comment>
<keyword evidence="3 6" id="KW-0812">Transmembrane</keyword>
<keyword evidence="2" id="KW-1003">Cell membrane</keyword>
<evidence type="ECO:0000256" key="2">
    <source>
        <dbReference type="ARBA" id="ARBA00022475"/>
    </source>
</evidence>
<dbReference type="InterPro" id="IPR000731">
    <property type="entry name" value="SSD"/>
</dbReference>
<evidence type="ECO:0000313" key="9">
    <source>
        <dbReference type="Proteomes" id="UP000294650"/>
    </source>
</evidence>
<feature type="transmembrane region" description="Helical" evidence="6">
    <location>
        <begin position="567"/>
        <end position="589"/>
    </location>
</feature>
<feature type="transmembrane region" description="Helical" evidence="6">
    <location>
        <begin position="613"/>
        <end position="633"/>
    </location>
</feature>
<dbReference type="InterPro" id="IPR004869">
    <property type="entry name" value="MMPL_dom"/>
</dbReference>
<feature type="transmembrane region" description="Helical" evidence="6">
    <location>
        <begin position="173"/>
        <end position="191"/>
    </location>
</feature>
<dbReference type="PANTHER" id="PTHR33406">
    <property type="entry name" value="MEMBRANE PROTEIN MJ1562-RELATED"/>
    <property type="match status" value="1"/>
</dbReference>
<feature type="transmembrane region" description="Helical" evidence="6">
    <location>
        <begin position="348"/>
        <end position="367"/>
    </location>
</feature>
<evidence type="ECO:0000256" key="6">
    <source>
        <dbReference type="SAM" id="Phobius"/>
    </source>
</evidence>
<keyword evidence="4 6" id="KW-1133">Transmembrane helix</keyword>
<dbReference type="PANTHER" id="PTHR33406:SF13">
    <property type="entry name" value="MEMBRANE PROTEIN YDFJ"/>
    <property type="match status" value="1"/>
</dbReference>
<protein>
    <recommendedName>
        <fullName evidence="7">SSD domain-containing protein</fullName>
    </recommendedName>
</protein>
<dbReference type="GO" id="GO:0005886">
    <property type="term" value="C:plasma membrane"/>
    <property type="evidence" value="ECO:0007669"/>
    <property type="project" value="UniProtKB-SubCell"/>
</dbReference>
<feature type="transmembrane region" description="Helical" evidence="6">
    <location>
        <begin position="230"/>
        <end position="248"/>
    </location>
</feature>
<dbReference type="SUPFAM" id="SSF82866">
    <property type="entry name" value="Multidrug efflux transporter AcrB transmembrane domain"/>
    <property type="match status" value="2"/>
</dbReference>
<accession>A0A4R3N2I7</accession>
<gene>
    <name evidence="8" type="ORF">EDD68_1097</name>
</gene>
<comment type="caution">
    <text evidence="8">The sequence shown here is derived from an EMBL/GenBank/DDBJ whole genome shotgun (WGS) entry which is preliminary data.</text>
</comment>
<dbReference type="EMBL" id="SMAN01000009">
    <property type="protein sequence ID" value="TCT22361.1"/>
    <property type="molecule type" value="Genomic_DNA"/>
</dbReference>
<evidence type="ECO:0000256" key="1">
    <source>
        <dbReference type="ARBA" id="ARBA00004651"/>
    </source>
</evidence>
<feature type="transmembrane region" description="Helical" evidence="6">
    <location>
        <begin position="645"/>
        <end position="668"/>
    </location>
</feature>
<feature type="transmembrane region" description="Helical" evidence="6">
    <location>
        <begin position="517"/>
        <end position="534"/>
    </location>
</feature>
<dbReference type="PROSITE" id="PS50156">
    <property type="entry name" value="SSD"/>
    <property type="match status" value="1"/>
</dbReference>
<organism evidence="8 9">
    <name type="scientific">Melghiribacillus thermohalophilus</name>
    <dbReference type="NCBI Taxonomy" id="1324956"/>
    <lineage>
        <taxon>Bacteria</taxon>
        <taxon>Bacillati</taxon>
        <taxon>Bacillota</taxon>
        <taxon>Bacilli</taxon>
        <taxon>Bacillales</taxon>
        <taxon>Bacillaceae</taxon>
        <taxon>Melghiribacillus</taxon>
    </lineage>
</organism>
<feature type="transmembrane region" description="Helical" evidence="6">
    <location>
        <begin position="20"/>
        <end position="40"/>
    </location>
</feature>
<dbReference type="InterPro" id="IPR050545">
    <property type="entry name" value="Mycobact_MmpL"/>
</dbReference>
<dbReference type="AlphaFoldDB" id="A0A4R3N2I7"/>
<dbReference type="Gene3D" id="1.20.1640.10">
    <property type="entry name" value="Multidrug efflux transporter AcrB transmembrane domain"/>
    <property type="match status" value="2"/>
</dbReference>
<evidence type="ECO:0000256" key="4">
    <source>
        <dbReference type="ARBA" id="ARBA00022989"/>
    </source>
</evidence>
<evidence type="ECO:0000313" key="8">
    <source>
        <dbReference type="EMBL" id="TCT22361.1"/>
    </source>
</evidence>
<evidence type="ECO:0000256" key="3">
    <source>
        <dbReference type="ARBA" id="ARBA00022692"/>
    </source>
</evidence>
<dbReference type="Pfam" id="PF03176">
    <property type="entry name" value="MMPL"/>
    <property type="match status" value="2"/>
</dbReference>
<feature type="transmembrane region" description="Helical" evidence="6">
    <location>
        <begin position="307"/>
        <end position="328"/>
    </location>
</feature>
<sequence length="686" mass="76190">MYRSLSSRVMKHRKSIVSSFFILAIIGGIVQFAVSVNYNLVDYLPEDAPSTVAVDVMEEEFDDPVANARVMIRDVSVAEALDYKRKLEAIDGVSGVMWLDDLMDMKIPLEMADQDAIESYYKQENALFSLRVREGDEAAIMDQIYDVIGEENAVTGEAVNTAVSQKMAFKETLFAASLLVPIIIVILILSTNSWVEPLFFLTAIGVSILINLGTNIFIGEVSFVTQSVAPILQLAVSLDYAIFLLHSFSDFRRRVSDPAKAMGLAMKESFPAITASASTTFFGFMALTFMNFEIGADLGLNLVKGIFLSYVSVMIFLPALTVTFYHWIDRTSHRPLVPEFKNVGRRVLKVRIPAFLLLLVIIIPAFLAQSQTTFLYGVGDQPEHTRAGKDQVAIEEIFGKQTPVVLMVPNGDIAREEKLVQALEELPRVSSVDAYVNAVSPVIPSDYLDEKVTEPFYSETFARMIVHAETDTEGDAAFSLIEKIEKTAESYYDKVYILGESVSLYDIKHTVEKDNHLVNLLTVVTIAVILLITFRSVSIPVVLLMTIQASVWVNLSVPYFMDASLVYIGYLLISTIQLAATVDYGILFTEKYRSLRQHMPALKAIKQTIDEKIFAIFISASILSSVGFILWLTSTNPIVSSIGLLLGRGALLAFGMVVFVLPALLVIFDRVIEKTTWKANFYKGGK</sequence>
<name>A0A4R3N2I7_9BACI</name>
<evidence type="ECO:0000259" key="7">
    <source>
        <dbReference type="PROSITE" id="PS50156"/>
    </source>
</evidence>
<evidence type="ECO:0000256" key="5">
    <source>
        <dbReference type="ARBA" id="ARBA00023136"/>
    </source>
</evidence>
<proteinExistence type="predicted"/>
<dbReference type="Proteomes" id="UP000294650">
    <property type="component" value="Unassembled WGS sequence"/>
</dbReference>